<keyword evidence="1" id="KW-1185">Reference proteome</keyword>
<evidence type="ECO:0000313" key="2">
    <source>
        <dbReference type="RefSeq" id="XP_014506398.1"/>
    </source>
</evidence>
<evidence type="ECO:0000313" key="1">
    <source>
        <dbReference type="Proteomes" id="UP000087766"/>
    </source>
</evidence>
<sequence>MSLKSAKAIWDYLKEEYDGDDRIKGMKVLNLIRDFELQKMKESETIKEYSERLLNITNRVRLLGSEFKDSRIVEKILVMVPERFEAIITTLENTKDFSKITLAELLNSLQAQEQRRV</sequence>
<dbReference type="PANTHER" id="PTHR35317:SF11">
    <property type="entry name" value="CCHC-TYPE DOMAIN-CONTAINING PROTEIN"/>
    <property type="match status" value="1"/>
</dbReference>
<name>A0A1S3UK33_VIGRR</name>
<dbReference type="PANTHER" id="PTHR35317">
    <property type="entry name" value="OS04G0629600 PROTEIN"/>
    <property type="match status" value="1"/>
</dbReference>
<dbReference type="Proteomes" id="UP000087766">
    <property type="component" value="Chromosome 7"/>
</dbReference>
<dbReference type="Pfam" id="PF14223">
    <property type="entry name" value="Retrotran_gag_2"/>
    <property type="match status" value="1"/>
</dbReference>
<dbReference type="GeneID" id="106766159"/>
<accession>A0A1S3UK33</accession>
<dbReference type="AlphaFoldDB" id="A0A1S3UK33"/>
<gene>
    <name evidence="2" type="primary">LOC106766159</name>
</gene>
<organism evidence="1 2">
    <name type="scientific">Vigna radiata var. radiata</name>
    <name type="common">Mung bean</name>
    <name type="synonym">Phaseolus aureus</name>
    <dbReference type="NCBI Taxonomy" id="3916"/>
    <lineage>
        <taxon>Eukaryota</taxon>
        <taxon>Viridiplantae</taxon>
        <taxon>Streptophyta</taxon>
        <taxon>Embryophyta</taxon>
        <taxon>Tracheophyta</taxon>
        <taxon>Spermatophyta</taxon>
        <taxon>Magnoliopsida</taxon>
        <taxon>eudicotyledons</taxon>
        <taxon>Gunneridae</taxon>
        <taxon>Pentapetalae</taxon>
        <taxon>rosids</taxon>
        <taxon>fabids</taxon>
        <taxon>Fabales</taxon>
        <taxon>Fabaceae</taxon>
        <taxon>Papilionoideae</taxon>
        <taxon>50 kb inversion clade</taxon>
        <taxon>NPAAA clade</taxon>
        <taxon>indigoferoid/millettioid clade</taxon>
        <taxon>Phaseoleae</taxon>
        <taxon>Vigna</taxon>
    </lineage>
</organism>
<proteinExistence type="predicted"/>
<protein>
    <submittedName>
        <fullName evidence="2">Uncharacterized protein LOC106766159</fullName>
    </submittedName>
</protein>
<dbReference type="RefSeq" id="XP_014506398.1">
    <property type="nucleotide sequence ID" value="XM_014650912.1"/>
</dbReference>
<dbReference type="KEGG" id="vra:106766159"/>
<reference evidence="2" key="2">
    <citation type="submission" date="2025-08" db="UniProtKB">
        <authorList>
            <consortium name="RefSeq"/>
        </authorList>
    </citation>
    <scope>IDENTIFICATION</scope>
    <source>
        <tissue evidence="2">Leaf</tissue>
    </source>
</reference>
<reference evidence="1" key="1">
    <citation type="journal article" date="2014" name="Nat. Commun.">
        <title>Genome sequence of mungbean and insights into evolution within Vigna species.</title>
        <authorList>
            <person name="Kang Y.J."/>
            <person name="Kim S.K."/>
            <person name="Kim M.Y."/>
            <person name="Lestari P."/>
            <person name="Kim K.H."/>
            <person name="Ha B.K."/>
            <person name="Jun T.H."/>
            <person name="Hwang W.J."/>
            <person name="Lee T."/>
            <person name="Lee J."/>
            <person name="Shim S."/>
            <person name="Yoon M.Y."/>
            <person name="Jang Y.E."/>
            <person name="Han K.S."/>
            <person name="Taeprayoon P."/>
            <person name="Yoon N."/>
            <person name="Somta P."/>
            <person name="Tanya P."/>
            <person name="Kim K.S."/>
            <person name="Gwag J.G."/>
            <person name="Moon J.K."/>
            <person name="Lee Y.H."/>
            <person name="Park B.S."/>
            <person name="Bombarely A."/>
            <person name="Doyle J.J."/>
            <person name="Jackson S.A."/>
            <person name="Schafleitner R."/>
            <person name="Srinives P."/>
            <person name="Varshney R.K."/>
            <person name="Lee S.H."/>
        </authorList>
    </citation>
    <scope>NUCLEOTIDE SEQUENCE [LARGE SCALE GENOMIC DNA]</scope>
    <source>
        <strain evidence="1">cv. VC1973A</strain>
    </source>
</reference>
<dbReference type="OrthoDB" id="1711498at2759"/>
<dbReference type="STRING" id="3916.A0A1S3UK33"/>